<name>A0ABT7ABD9_9HYPH</name>
<sequence length="280" mass="30093">MIKDVMVHLDGTGADEVRIGHAERIALAFGAHVTGIYTNLIPNMAVPVDGGVSAAAIMADVEREVRERGDGAHGVLVRRLERLAVPNELRRFDVFPGELASAVATQARSADLFVALRPYSNDAGEHWPTVVEAALFGSGRGVYLAPDAPVPAVPIKRVLIAWNDGREAARAVAEAMPFLQAATRVVVAMVDEDGAPEENGREPGADIARHLDRHGVATELYHVPADGRRASEVLREEAQRLATDLVVMGGYGHSRLREWVLGGTTRDLLTTCSIPILMAH</sequence>
<dbReference type="InterPro" id="IPR006015">
    <property type="entry name" value="Universal_stress_UspA"/>
</dbReference>
<dbReference type="RefSeq" id="WP_283738693.1">
    <property type="nucleotide sequence ID" value="NZ_JASJEV010000001.1"/>
</dbReference>
<feature type="domain" description="UspA" evidence="2">
    <location>
        <begin position="155"/>
        <end position="279"/>
    </location>
</feature>
<dbReference type="Gene3D" id="3.40.50.12370">
    <property type="match status" value="1"/>
</dbReference>
<dbReference type="PANTHER" id="PTHR46268:SF15">
    <property type="entry name" value="UNIVERSAL STRESS PROTEIN HP_0031"/>
    <property type="match status" value="1"/>
</dbReference>
<keyword evidence="4" id="KW-1185">Reference proteome</keyword>
<comment type="similarity">
    <text evidence="1">Belongs to the universal stress protein A family.</text>
</comment>
<dbReference type="EMBL" id="JASJEV010000001">
    <property type="protein sequence ID" value="MDJ1156689.1"/>
    <property type="molecule type" value="Genomic_DNA"/>
</dbReference>
<protein>
    <submittedName>
        <fullName evidence="3">Universal stress protein</fullName>
    </submittedName>
</protein>
<evidence type="ECO:0000313" key="4">
    <source>
        <dbReference type="Proteomes" id="UP001321492"/>
    </source>
</evidence>
<dbReference type="SUPFAM" id="SSF52402">
    <property type="entry name" value="Adenine nucleotide alpha hydrolases-like"/>
    <property type="match status" value="2"/>
</dbReference>
<reference evidence="3 4" key="1">
    <citation type="submission" date="2023-05" db="EMBL/GenBank/DDBJ databases">
        <title>Chelatococcus sp. nov., a moderately thermophilic bacterium isolated from hot spring microbial mat.</title>
        <authorList>
            <person name="Hu C.-J."/>
            <person name="Li W.-J."/>
        </authorList>
    </citation>
    <scope>NUCLEOTIDE SEQUENCE [LARGE SCALE GENOMIC DNA]</scope>
    <source>
        <strain evidence="3 4">SYSU G07232</strain>
    </source>
</reference>
<evidence type="ECO:0000313" key="3">
    <source>
        <dbReference type="EMBL" id="MDJ1156689.1"/>
    </source>
</evidence>
<dbReference type="PRINTS" id="PR01438">
    <property type="entry name" value="UNVRSLSTRESS"/>
</dbReference>
<accession>A0ABT7ABD9</accession>
<dbReference type="CDD" id="cd00293">
    <property type="entry name" value="USP-like"/>
    <property type="match status" value="1"/>
</dbReference>
<comment type="caution">
    <text evidence="3">The sequence shown here is derived from an EMBL/GenBank/DDBJ whole genome shotgun (WGS) entry which is preliminary data.</text>
</comment>
<dbReference type="InterPro" id="IPR006016">
    <property type="entry name" value="UspA"/>
</dbReference>
<dbReference type="PANTHER" id="PTHR46268">
    <property type="entry name" value="STRESS RESPONSE PROTEIN NHAX"/>
    <property type="match status" value="1"/>
</dbReference>
<dbReference type="Proteomes" id="UP001321492">
    <property type="component" value="Unassembled WGS sequence"/>
</dbReference>
<proteinExistence type="inferred from homology"/>
<evidence type="ECO:0000256" key="1">
    <source>
        <dbReference type="ARBA" id="ARBA00008791"/>
    </source>
</evidence>
<organism evidence="3 4">
    <name type="scientific">Chelatococcus albus</name>
    <dbReference type="NCBI Taxonomy" id="3047466"/>
    <lineage>
        <taxon>Bacteria</taxon>
        <taxon>Pseudomonadati</taxon>
        <taxon>Pseudomonadota</taxon>
        <taxon>Alphaproteobacteria</taxon>
        <taxon>Hyphomicrobiales</taxon>
        <taxon>Chelatococcaceae</taxon>
        <taxon>Chelatococcus</taxon>
    </lineage>
</organism>
<evidence type="ECO:0000259" key="2">
    <source>
        <dbReference type="Pfam" id="PF00582"/>
    </source>
</evidence>
<gene>
    <name evidence="3" type="ORF">QNA08_00295</name>
</gene>
<dbReference type="Pfam" id="PF00582">
    <property type="entry name" value="Usp"/>
    <property type="match status" value="1"/>
</dbReference>